<sequence>MLTVCGSTLGPEPETRRLVDMSKLTQSELQTLSLRSSSSSRGRHAGSSDYFFLPKIDRSIFNESAGSRRQTYSLPDSGFSSSSAVAAAGHHHRNRVAGQFPIHKVPSIALDDDPENRENRAIIRILKHYISLNPSPSFAHIDLIPPSPHAPVGITSDRFESFGGNRKRKRSRKPRAKMNLNAEHRNELEPLGTSDMKNKNGVEVDIDALADLEDPYAEEFRKRTEGLQSEEELLSFLRDLGGEWGSRRKRRKIVDAGIFGNFLPVGWKLLLGLRRREGHASIYCRRYVSPSGQQFISCKEISSYFRSCLGLKGASQLPIQGKNYVKHDCNMDITHQHTGRSVKDERHSVDIVSCPPAPAHSLRKQSTVDKEASLLNPENLPQDQVNDLFECHKCNTTFSEKDSYLQHLVSFHQRTMKRYRIGSSVGDGVIMKDGKFECQFCHKVFEERRRYNGHVGIHVRNYVRRKEESSEYGSALNKMEPSSGSEVPSRISKMDALIEIAQSSILETTSGIRPNCGPNESTACFTSKSNLDNNLKADASVSDVKMEMTDSEQTLDEELTDSEDEYAIIDVKGKLKEDYDHTSDVNMNLECEKILIASTNEQNGNTIGTNTEDCRMFTVLDIPRTQAVKDSSSSFVVMNENLGSAGPNENVNNDDNMLEMTDLTIGHAELDADVKQTIQQNTDSNIQVMNENLGSTCPNENVNNDDNMLEMTDLTMGHAELDTDVMRTIQGENDFCSIERKDNLAPLEGIRYDEIETPLEFQFVMMEEKAHPMPEEHLDLRTNLSIEERYDLSAALVSEERTLNLMKTVHQLTSSCVWCGVEFNHEATDSNIQSDSVGFMCPNCKVKISGQLNAFGSNLPMDSNCL</sequence>
<evidence type="ECO:0000256" key="3">
    <source>
        <dbReference type="ARBA" id="ARBA00023125"/>
    </source>
</evidence>
<comment type="caution">
    <text evidence="9">The sequence shown here is derived from an EMBL/GenBank/DDBJ whole genome shotgun (WGS) entry which is preliminary data.</text>
</comment>
<dbReference type="SMART" id="SM00355">
    <property type="entry name" value="ZnF_C2H2"/>
    <property type="match status" value="2"/>
</dbReference>
<dbReference type="GO" id="GO:0003677">
    <property type="term" value="F:DNA binding"/>
    <property type="evidence" value="ECO:0007669"/>
    <property type="project" value="UniProtKB-KW"/>
</dbReference>
<feature type="compositionally biased region" description="Basic residues" evidence="7">
    <location>
        <begin position="165"/>
        <end position="176"/>
    </location>
</feature>
<keyword evidence="5" id="KW-0539">Nucleus</keyword>
<dbReference type="PROSITE" id="PS00028">
    <property type="entry name" value="ZINC_FINGER_C2H2_1"/>
    <property type="match status" value="2"/>
</dbReference>
<dbReference type="GO" id="GO:0008270">
    <property type="term" value="F:zinc ion binding"/>
    <property type="evidence" value="ECO:0007669"/>
    <property type="project" value="UniProtKB-KW"/>
</dbReference>
<dbReference type="Gene3D" id="3.30.160.60">
    <property type="entry name" value="Classic Zinc Finger"/>
    <property type="match status" value="1"/>
</dbReference>
<evidence type="ECO:0000259" key="8">
    <source>
        <dbReference type="PROSITE" id="PS50157"/>
    </source>
</evidence>
<dbReference type="PANTHER" id="PTHR37701:SF19">
    <property type="entry name" value="METHYL-CPG-BINDING DOMAIN PROTEIN"/>
    <property type="match status" value="1"/>
</dbReference>
<keyword evidence="3" id="KW-0238">DNA-binding</keyword>
<accession>A0AAN7MPS7</accession>
<keyword evidence="6" id="KW-0479">Metal-binding</keyword>
<feature type="domain" description="C2H2-type" evidence="8">
    <location>
        <begin position="436"/>
        <end position="463"/>
    </location>
</feature>
<feature type="region of interest" description="Disordered" evidence="7">
    <location>
        <begin position="155"/>
        <end position="183"/>
    </location>
</feature>
<feature type="domain" description="C2H2-type" evidence="8">
    <location>
        <begin position="389"/>
        <end position="417"/>
    </location>
</feature>
<dbReference type="PANTHER" id="PTHR37701">
    <property type="entry name" value="METHYL-CPG-BINDING DOMAIN-CONTAINING PROTEIN 8"/>
    <property type="match status" value="1"/>
</dbReference>
<evidence type="ECO:0000313" key="10">
    <source>
        <dbReference type="Proteomes" id="UP001346149"/>
    </source>
</evidence>
<keyword evidence="6" id="KW-0863">Zinc-finger</keyword>
<dbReference type="GO" id="GO:0005634">
    <property type="term" value="C:nucleus"/>
    <property type="evidence" value="ECO:0007669"/>
    <property type="project" value="UniProtKB-SubCell"/>
</dbReference>
<dbReference type="PROSITE" id="PS50157">
    <property type="entry name" value="ZINC_FINGER_C2H2_2"/>
    <property type="match status" value="2"/>
</dbReference>
<evidence type="ECO:0000256" key="1">
    <source>
        <dbReference type="ARBA" id="ARBA00004123"/>
    </source>
</evidence>
<evidence type="ECO:0000313" key="9">
    <source>
        <dbReference type="EMBL" id="KAK4799315.1"/>
    </source>
</evidence>
<keyword evidence="6" id="KW-0862">Zinc</keyword>
<keyword evidence="2" id="KW-0805">Transcription regulation</keyword>
<evidence type="ECO:0000256" key="6">
    <source>
        <dbReference type="PROSITE-ProRule" id="PRU00042"/>
    </source>
</evidence>
<dbReference type="AlphaFoldDB" id="A0AAN7MPS7"/>
<evidence type="ECO:0000256" key="2">
    <source>
        <dbReference type="ARBA" id="ARBA00023015"/>
    </source>
</evidence>
<dbReference type="SUPFAM" id="SSF54171">
    <property type="entry name" value="DNA-binding domain"/>
    <property type="match status" value="1"/>
</dbReference>
<keyword evidence="4" id="KW-0804">Transcription</keyword>
<dbReference type="InterPro" id="IPR037472">
    <property type="entry name" value="MBD8"/>
</dbReference>
<evidence type="ECO:0000256" key="4">
    <source>
        <dbReference type="ARBA" id="ARBA00023163"/>
    </source>
</evidence>
<dbReference type="InterPro" id="IPR016177">
    <property type="entry name" value="DNA-bd_dom_sf"/>
</dbReference>
<organism evidence="9 10">
    <name type="scientific">Trapa natans</name>
    <name type="common">Water chestnut</name>
    <dbReference type="NCBI Taxonomy" id="22666"/>
    <lineage>
        <taxon>Eukaryota</taxon>
        <taxon>Viridiplantae</taxon>
        <taxon>Streptophyta</taxon>
        <taxon>Embryophyta</taxon>
        <taxon>Tracheophyta</taxon>
        <taxon>Spermatophyta</taxon>
        <taxon>Magnoliopsida</taxon>
        <taxon>eudicotyledons</taxon>
        <taxon>Gunneridae</taxon>
        <taxon>Pentapetalae</taxon>
        <taxon>rosids</taxon>
        <taxon>malvids</taxon>
        <taxon>Myrtales</taxon>
        <taxon>Lythraceae</taxon>
        <taxon>Trapa</taxon>
    </lineage>
</organism>
<name>A0AAN7MPS7_TRANT</name>
<evidence type="ECO:0000256" key="5">
    <source>
        <dbReference type="ARBA" id="ARBA00023242"/>
    </source>
</evidence>
<comment type="subcellular location">
    <subcellularLocation>
        <location evidence="1">Nucleus</location>
    </subcellularLocation>
</comment>
<protein>
    <recommendedName>
        <fullName evidence="8">C2H2-type domain-containing protein</fullName>
    </recommendedName>
</protein>
<dbReference type="InterPro" id="IPR013087">
    <property type="entry name" value="Znf_C2H2_type"/>
</dbReference>
<evidence type="ECO:0000256" key="7">
    <source>
        <dbReference type="SAM" id="MobiDB-lite"/>
    </source>
</evidence>
<gene>
    <name evidence="9" type="ORF">SAY86_024680</name>
</gene>
<proteinExistence type="predicted"/>
<dbReference type="EMBL" id="JAXQNO010000004">
    <property type="protein sequence ID" value="KAK4799315.1"/>
    <property type="molecule type" value="Genomic_DNA"/>
</dbReference>
<dbReference type="Proteomes" id="UP001346149">
    <property type="component" value="Unassembled WGS sequence"/>
</dbReference>
<keyword evidence="10" id="KW-1185">Reference proteome</keyword>
<reference evidence="9 10" key="1">
    <citation type="journal article" date="2023" name="Hortic Res">
        <title>Pangenome of water caltrop reveals structural variations and asymmetric subgenome divergence after allopolyploidization.</title>
        <authorList>
            <person name="Zhang X."/>
            <person name="Chen Y."/>
            <person name="Wang L."/>
            <person name="Yuan Y."/>
            <person name="Fang M."/>
            <person name="Shi L."/>
            <person name="Lu R."/>
            <person name="Comes H.P."/>
            <person name="Ma Y."/>
            <person name="Chen Y."/>
            <person name="Huang G."/>
            <person name="Zhou Y."/>
            <person name="Zheng Z."/>
            <person name="Qiu Y."/>
        </authorList>
    </citation>
    <scope>NUCLEOTIDE SEQUENCE [LARGE SCALE GENOMIC DNA]</scope>
    <source>
        <strain evidence="9">F231</strain>
    </source>
</reference>